<keyword evidence="2" id="KW-1185">Reference proteome</keyword>
<reference evidence="1" key="1">
    <citation type="submission" date="2021-03" db="EMBL/GenBank/DDBJ databases">
        <authorList>
            <person name="Lu T."/>
            <person name="Wang Q."/>
            <person name="Han X."/>
        </authorList>
    </citation>
    <scope>NUCLEOTIDE SEQUENCE</scope>
    <source>
        <strain evidence="1">WQ 2009</strain>
    </source>
</reference>
<organism evidence="1 2">
    <name type="scientific">Rhinopithecimicrobium faecis</name>
    <dbReference type="NCBI Taxonomy" id="2820698"/>
    <lineage>
        <taxon>Bacteria</taxon>
        <taxon>Pseudomonadati</taxon>
        <taxon>Bacteroidota</taxon>
        <taxon>Sphingobacteriia</taxon>
        <taxon>Sphingobacteriales</taxon>
        <taxon>Sphingobacteriaceae</taxon>
        <taxon>Rhinopithecimicrobium</taxon>
    </lineage>
</organism>
<name>A0A8T4H8M3_9SPHI</name>
<proteinExistence type="predicted"/>
<sequence length="124" mass="13853">MLKSKKALLLLIPLVCLVFFMLKDSFTQKSVEDIPGEFKEAAFIRNEQNKGGIIRIYAVTVGDPQNANYQAAADLFPVNDYGSSTTIYFFDKTQPYPTSLSLEAPHFDGNLYKSIHIVKVNGSK</sequence>
<evidence type="ECO:0000313" key="1">
    <source>
        <dbReference type="EMBL" id="MBP3942723.1"/>
    </source>
</evidence>
<accession>A0A8T4H8M3</accession>
<dbReference type="RefSeq" id="WP_353546205.1">
    <property type="nucleotide sequence ID" value="NZ_JAGKSB010000003.1"/>
</dbReference>
<dbReference type="EMBL" id="JAGKSB010000003">
    <property type="protein sequence ID" value="MBP3942723.1"/>
    <property type="molecule type" value="Genomic_DNA"/>
</dbReference>
<protein>
    <submittedName>
        <fullName evidence="1">Uncharacterized protein</fullName>
    </submittedName>
</protein>
<dbReference type="AlphaFoldDB" id="A0A8T4H8M3"/>
<gene>
    <name evidence="1" type="ORF">J5U18_03945</name>
</gene>
<comment type="caution">
    <text evidence="1">The sequence shown here is derived from an EMBL/GenBank/DDBJ whole genome shotgun (WGS) entry which is preliminary data.</text>
</comment>
<evidence type="ECO:0000313" key="2">
    <source>
        <dbReference type="Proteomes" id="UP000679691"/>
    </source>
</evidence>
<dbReference type="Proteomes" id="UP000679691">
    <property type="component" value="Unassembled WGS sequence"/>
</dbReference>